<keyword evidence="2" id="KW-1185">Reference proteome</keyword>
<dbReference type="InterPro" id="IPR021333">
    <property type="entry name" value="DUF2946"/>
</dbReference>
<evidence type="ECO:0000313" key="2">
    <source>
        <dbReference type="Proteomes" id="UP001041814"/>
    </source>
</evidence>
<evidence type="ECO:0000313" key="1">
    <source>
        <dbReference type="EMBL" id="MBK1712674.1"/>
    </source>
</evidence>
<reference evidence="1" key="2">
    <citation type="journal article" date="2020" name="Microorganisms">
        <title>Osmotic Adaptation and Compatible Solute Biosynthesis of Phototrophic Bacteria as Revealed from Genome Analyses.</title>
        <authorList>
            <person name="Imhoff J.F."/>
            <person name="Rahn T."/>
            <person name="Kunzel S."/>
            <person name="Keller A."/>
            <person name="Neulinger S.C."/>
        </authorList>
    </citation>
    <scope>NUCLEOTIDE SEQUENCE</scope>
    <source>
        <strain evidence="1">IM 151</strain>
    </source>
</reference>
<evidence type="ECO:0008006" key="3">
    <source>
        <dbReference type="Google" id="ProtNLM"/>
    </source>
</evidence>
<dbReference type="Pfam" id="PF11162">
    <property type="entry name" value="DUF2946"/>
    <property type="match status" value="1"/>
</dbReference>
<dbReference type="EMBL" id="NRRU01000022">
    <property type="protein sequence ID" value="MBK1712674.1"/>
    <property type="molecule type" value="Genomic_DNA"/>
</dbReference>
<comment type="caution">
    <text evidence="1">The sequence shown here is derived from an EMBL/GenBank/DDBJ whole genome shotgun (WGS) entry which is preliminary data.</text>
</comment>
<proteinExistence type="predicted"/>
<gene>
    <name evidence="1" type="ORF">CKO43_07765</name>
</gene>
<reference evidence="1" key="1">
    <citation type="submission" date="2017-08" db="EMBL/GenBank/DDBJ databases">
        <authorList>
            <person name="Imhoff J.F."/>
            <person name="Rahn T."/>
            <person name="Kuenzel S."/>
            <person name="Neulinger S.C."/>
        </authorList>
    </citation>
    <scope>NUCLEOTIDE SEQUENCE</scope>
    <source>
        <strain evidence="1">IM 151</strain>
    </source>
</reference>
<dbReference type="Proteomes" id="UP001041814">
    <property type="component" value="Unassembled WGS sequence"/>
</dbReference>
<dbReference type="RefSeq" id="WP_346728225.1">
    <property type="nucleotide sequence ID" value="NZ_NRRU01000022.1"/>
</dbReference>
<name>A0ABS1DRP3_RUBGE</name>
<protein>
    <recommendedName>
        <fullName evidence="3">DUF2946 family protein</fullName>
    </recommendedName>
</protein>
<accession>A0ABS1DRP3</accession>
<organism evidence="1 2">
    <name type="scientific">Rubrivivax gelatinosus</name>
    <name type="common">Rhodocyclus gelatinosus</name>
    <name type="synonym">Rhodopseudomonas gelatinosa</name>
    <dbReference type="NCBI Taxonomy" id="28068"/>
    <lineage>
        <taxon>Bacteria</taxon>
        <taxon>Pseudomonadati</taxon>
        <taxon>Pseudomonadota</taxon>
        <taxon>Betaproteobacteria</taxon>
        <taxon>Burkholderiales</taxon>
        <taxon>Sphaerotilaceae</taxon>
        <taxon>Rubrivivax</taxon>
    </lineage>
</organism>
<sequence>MVLMNAGSRIQFFAMNWMSVNRCRVGWLMAFALLLAALAPSISHAVQSSRGIGWVEICSAQGSRWIQATADQEPETPARLQALEHCPYCSLLAPALGLPPDDAPALISAGHGVLPAPALLRAPRTLFVWRSALARAPPARA</sequence>